<dbReference type="EMBL" id="QUMO01000001">
    <property type="protein sequence ID" value="REF89070.1"/>
    <property type="molecule type" value="Genomic_DNA"/>
</dbReference>
<dbReference type="Proteomes" id="UP000256900">
    <property type="component" value="Unassembled WGS sequence"/>
</dbReference>
<reference evidence="2 3" key="1">
    <citation type="submission" date="2018-08" db="EMBL/GenBank/DDBJ databases">
        <title>Genomic Encyclopedia of Type Strains, Phase IV (KMG-IV): sequencing the most valuable type-strain genomes for metagenomic binning, comparative biology and taxonomic classification.</title>
        <authorList>
            <person name="Goeker M."/>
        </authorList>
    </citation>
    <scope>NUCLEOTIDE SEQUENCE [LARGE SCALE GENOMIC DNA]</scope>
    <source>
        <strain evidence="2 3">BW863</strain>
    </source>
</reference>
<comment type="caution">
    <text evidence="2">The sequence shown here is derived from an EMBL/GenBank/DDBJ whole genome shotgun (WGS) entry which is preliminary data.</text>
</comment>
<protein>
    <recommendedName>
        <fullName evidence="1">Pyrroline-5-carboxylate reductase catalytic N-terminal domain-containing protein</fullName>
    </recommendedName>
</protein>
<accession>A0A3D9Z4B5</accession>
<gene>
    <name evidence="2" type="ORF">DES32_0284</name>
</gene>
<evidence type="ECO:0000259" key="1">
    <source>
        <dbReference type="Pfam" id="PF03807"/>
    </source>
</evidence>
<proteinExistence type="predicted"/>
<organism evidence="2 3">
    <name type="scientific">Methylovirgula ligni</name>
    <dbReference type="NCBI Taxonomy" id="569860"/>
    <lineage>
        <taxon>Bacteria</taxon>
        <taxon>Pseudomonadati</taxon>
        <taxon>Pseudomonadota</taxon>
        <taxon>Alphaproteobacteria</taxon>
        <taxon>Hyphomicrobiales</taxon>
        <taxon>Beijerinckiaceae</taxon>
        <taxon>Methylovirgula</taxon>
    </lineage>
</organism>
<dbReference type="SUPFAM" id="SSF51735">
    <property type="entry name" value="NAD(P)-binding Rossmann-fold domains"/>
    <property type="match status" value="1"/>
</dbReference>
<dbReference type="Pfam" id="PF03807">
    <property type="entry name" value="F420_oxidored"/>
    <property type="match status" value="1"/>
</dbReference>
<evidence type="ECO:0000313" key="3">
    <source>
        <dbReference type="Proteomes" id="UP000256900"/>
    </source>
</evidence>
<sequence>MRVGIIGAGQIGGTLARRLTELGHKIVIANSRGPATLGDVAAATGATPVEVQDAVRGVDLIVLTIPMKNVPKLAAGLFANVPASVPVIDTCNYYPRQRDGRIAGIESGVPESRWVEQQIGHRVVKVFNSIYARHLGEFGREAGAPDRIALPVAGDDPAIKAIVLALVENLGFDALDAGTIADSWRQQPGTPAYCTDLGAAALRRALADAPHERTAAWRGTDKSPGTFAAPA</sequence>
<dbReference type="OrthoDB" id="5524287at2"/>
<name>A0A3D9Z4B5_9HYPH</name>
<dbReference type="AlphaFoldDB" id="A0A3D9Z4B5"/>
<feature type="domain" description="Pyrroline-5-carboxylate reductase catalytic N-terminal" evidence="1">
    <location>
        <begin position="2"/>
        <end position="93"/>
    </location>
</feature>
<dbReference type="InterPro" id="IPR028939">
    <property type="entry name" value="P5C_Rdtase_cat_N"/>
</dbReference>
<dbReference type="RefSeq" id="WP_115834886.1">
    <property type="nucleotide sequence ID" value="NZ_CP025086.1"/>
</dbReference>
<dbReference type="InterPro" id="IPR036291">
    <property type="entry name" value="NAD(P)-bd_dom_sf"/>
</dbReference>
<dbReference type="Gene3D" id="3.40.50.720">
    <property type="entry name" value="NAD(P)-binding Rossmann-like Domain"/>
    <property type="match status" value="1"/>
</dbReference>
<evidence type="ECO:0000313" key="2">
    <source>
        <dbReference type="EMBL" id="REF89070.1"/>
    </source>
</evidence>
<keyword evidence="3" id="KW-1185">Reference proteome</keyword>